<keyword evidence="3" id="KW-1185">Reference proteome</keyword>
<evidence type="ECO:0000256" key="1">
    <source>
        <dbReference type="SAM" id="MobiDB-lite"/>
    </source>
</evidence>
<feature type="region of interest" description="Disordered" evidence="1">
    <location>
        <begin position="1"/>
        <end position="108"/>
    </location>
</feature>
<evidence type="ECO:0000313" key="3">
    <source>
        <dbReference type="Proteomes" id="UP000799324"/>
    </source>
</evidence>
<dbReference type="EMBL" id="MU004305">
    <property type="protein sequence ID" value="KAF2659689.1"/>
    <property type="molecule type" value="Genomic_DNA"/>
</dbReference>
<gene>
    <name evidence="2" type="ORF">K491DRAFT_689035</name>
</gene>
<dbReference type="Proteomes" id="UP000799324">
    <property type="component" value="Unassembled WGS sequence"/>
</dbReference>
<feature type="region of interest" description="Disordered" evidence="1">
    <location>
        <begin position="219"/>
        <end position="290"/>
    </location>
</feature>
<evidence type="ECO:0000313" key="2">
    <source>
        <dbReference type="EMBL" id="KAF2659689.1"/>
    </source>
</evidence>
<sequence length="290" mass="31960">MSASASGYASVFPSEWTVTDEDLGDDATASRSRSRSPSPPSRDDSTPTPMPTSKKFIPQAKPATGYLDHFPSSWALSESKVSPPPSPTPRAVEPATSGTGFNTDLSKHRDRHRKALSANPLDRFQVRAASTGGLFALSALQEQWQRDKDTREMLAQRRNTGWPDSFQRLNWTQSSSIPMRQKYMTGGTVNSVSTKVEINPHNLRWLERLKEIEACKAESTLEQEKSQPYNLNGGDKDRNDGNGSSDAEDDVESNITQSILPTESGYGDVPYRRPHMSDGYSVYSGPSVTN</sequence>
<reference evidence="2" key="1">
    <citation type="journal article" date="2020" name="Stud. Mycol.">
        <title>101 Dothideomycetes genomes: a test case for predicting lifestyles and emergence of pathogens.</title>
        <authorList>
            <person name="Haridas S."/>
            <person name="Albert R."/>
            <person name="Binder M."/>
            <person name="Bloem J."/>
            <person name="Labutti K."/>
            <person name="Salamov A."/>
            <person name="Andreopoulos B."/>
            <person name="Baker S."/>
            <person name="Barry K."/>
            <person name="Bills G."/>
            <person name="Bluhm B."/>
            <person name="Cannon C."/>
            <person name="Castanera R."/>
            <person name="Culley D."/>
            <person name="Daum C."/>
            <person name="Ezra D."/>
            <person name="Gonzalez J."/>
            <person name="Henrissat B."/>
            <person name="Kuo A."/>
            <person name="Liang C."/>
            <person name="Lipzen A."/>
            <person name="Lutzoni F."/>
            <person name="Magnuson J."/>
            <person name="Mondo S."/>
            <person name="Nolan M."/>
            <person name="Ohm R."/>
            <person name="Pangilinan J."/>
            <person name="Park H.-J."/>
            <person name="Ramirez L."/>
            <person name="Alfaro M."/>
            <person name="Sun H."/>
            <person name="Tritt A."/>
            <person name="Yoshinaga Y."/>
            <person name="Zwiers L.-H."/>
            <person name="Turgeon B."/>
            <person name="Goodwin S."/>
            <person name="Spatafora J."/>
            <person name="Crous P."/>
            <person name="Grigoriev I."/>
        </authorList>
    </citation>
    <scope>NUCLEOTIDE SEQUENCE</scope>
    <source>
        <strain evidence="2">CBS 122681</strain>
    </source>
</reference>
<name>A0A6A6TI41_9PLEO</name>
<proteinExistence type="predicted"/>
<organism evidence="2 3">
    <name type="scientific">Lophiostoma macrostomum CBS 122681</name>
    <dbReference type="NCBI Taxonomy" id="1314788"/>
    <lineage>
        <taxon>Eukaryota</taxon>
        <taxon>Fungi</taxon>
        <taxon>Dikarya</taxon>
        <taxon>Ascomycota</taxon>
        <taxon>Pezizomycotina</taxon>
        <taxon>Dothideomycetes</taxon>
        <taxon>Pleosporomycetidae</taxon>
        <taxon>Pleosporales</taxon>
        <taxon>Lophiostomataceae</taxon>
        <taxon>Lophiostoma</taxon>
    </lineage>
</organism>
<protein>
    <submittedName>
        <fullName evidence="2">Uncharacterized protein</fullName>
    </submittedName>
</protein>
<dbReference type="AlphaFoldDB" id="A0A6A6TI41"/>
<accession>A0A6A6TI41</accession>